<dbReference type="InterPro" id="IPR005111">
    <property type="entry name" value="MoeA_C_domain_IV"/>
</dbReference>
<dbReference type="KEGG" id="mech:Q9L42_012035"/>
<sequence>MMKDLCDLDTTGLLTIERALALIEQTITSISGQVRLPLNKALGRVLALPVTAPIDIPPERVASMDGYAFSSADIVDGQAFSLRNIGTCWAGHLFDGALEPGQCARIFTGAVVPKNADSVIMQERVSSNADTITFPPHTQARQNIRQAGSDIKQHGLLLAAPKTLTAIDCALLASAGIYEISAKRRLNIAFFSTGDELTAVGHPLQPGQIYDSNRHAITSLLKDERFSVSDLGVIPDDKQRLQQALKNASRCHDAIITTGGASVGEADYIHEILAELGQVNFWKIAMKPGKPLTFGHIGPCQFFGLPGNPVSAVTTFQKIVRPALELLSGTTPKQNLKIKARTLVNLNKTPGRQEYQRGLLKQLENGELIVDIAGQQDSHHLSALSKANCYIVLPAECDGVDEGEYVTVEPFTPQL</sequence>
<dbReference type="GO" id="GO:0061599">
    <property type="term" value="F:molybdopterin molybdotransferase activity"/>
    <property type="evidence" value="ECO:0007669"/>
    <property type="project" value="UniProtKB-UniRule"/>
</dbReference>
<evidence type="ECO:0000256" key="7">
    <source>
        <dbReference type="ARBA" id="ARBA00022723"/>
    </source>
</evidence>
<evidence type="ECO:0000256" key="9">
    <source>
        <dbReference type="ARBA" id="ARBA00023150"/>
    </source>
</evidence>
<dbReference type="SUPFAM" id="SSF63867">
    <property type="entry name" value="MoeA C-terminal domain-like"/>
    <property type="match status" value="1"/>
</dbReference>
<comment type="function">
    <text evidence="2 11">Catalyzes the insertion of molybdate into adenylated molybdopterin with the concomitant release of AMP.</text>
</comment>
<comment type="cofactor">
    <cofactor evidence="1 11">
        <name>Mg(2+)</name>
        <dbReference type="ChEBI" id="CHEBI:18420"/>
    </cofactor>
</comment>
<dbReference type="Pfam" id="PF00994">
    <property type="entry name" value="MoCF_biosynth"/>
    <property type="match status" value="1"/>
</dbReference>
<dbReference type="InterPro" id="IPR038987">
    <property type="entry name" value="MoeA-like"/>
</dbReference>
<evidence type="ECO:0000313" key="13">
    <source>
        <dbReference type="EMBL" id="XBS19097.1"/>
    </source>
</evidence>
<comment type="pathway">
    <text evidence="3 11">Cofactor biosynthesis; molybdopterin biosynthesis.</text>
</comment>
<feature type="domain" description="MoaB/Mog" evidence="12">
    <location>
        <begin position="189"/>
        <end position="326"/>
    </location>
</feature>
<dbReference type="InterPro" id="IPR001453">
    <property type="entry name" value="MoaB/Mog_dom"/>
</dbReference>
<keyword evidence="9 11" id="KW-0501">Molybdenum cofactor biosynthesis</keyword>
<evidence type="ECO:0000256" key="5">
    <source>
        <dbReference type="ARBA" id="ARBA00022505"/>
    </source>
</evidence>
<dbReference type="PANTHER" id="PTHR10192">
    <property type="entry name" value="MOLYBDOPTERIN BIOSYNTHESIS PROTEIN"/>
    <property type="match status" value="1"/>
</dbReference>
<dbReference type="NCBIfam" id="NF045515">
    <property type="entry name" value="Glp_gephyrin"/>
    <property type="match status" value="1"/>
</dbReference>
<dbReference type="InterPro" id="IPR005110">
    <property type="entry name" value="MoeA_linker/N"/>
</dbReference>
<keyword evidence="14" id="KW-1185">Reference proteome</keyword>
<comment type="similarity">
    <text evidence="4 11">Belongs to the MoeA family.</text>
</comment>
<dbReference type="Gene3D" id="3.90.105.10">
    <property type="entry name" value="Molybdopterin biosynthesis moea protein, domain 2"/>
    <property type="match status" value="1"/>
</dbReference>
<keyword evidence="8 11" id="KW-0460">Magnesium</keyword>
<evidence type="ECO:0000256" key="10">
    <source>
        <dbReference type="ARBA" id="ARBA00047317"/>
    </source>
</evidence>
<evidence type="ECO:0000313" key="14">
    <source>
        <dbReference type="Proteomes" id="UP001225378"/>
    </source>
</evidence>
<keyword evidence="5 11" id="KW-0500">Molybdenum</keyword>
<evidence type="ECO:0000256" key="1">
    <source>
        <dbReference type="ARBA" id="ARBA00001946"/>
    </source>
</evidence>
<dbReference type="SUPFAM" id="SSF53218">
    <property type="entry name" value="Molybdenum cofactor biosynthesis proteins"/>
    <property type="match status" value="1"/>
</dbReference>
<comment type="catalytic activity">
    <reaction evidence="10">
        <text>adenylyl-molybdopterin + molybdate = Mo-molybdopterin + AMP + H(+)</text>
        <dbReference type="Rhea" id="RHEA:35047"/>
        <dbReference type="ChEBI" id="CHEBI:15378"/>
        <dbReference type="ChEBI" id="CHEBI:36264"/>
        <dbReference type="ChEBI" id="CHEBI:62727"/>
        <dbReference type="ChEBI" id="CHEBI:71302"/>
        <dbReference type="ChEBI" id="CHEBI:456215"/>
        <dbReference type="EC" id="2.10.1.1"/>
    </reaction>
</comment>
<reference evidence="13 14" key="1">
    <citation type="journal article" date="2024" name="Microbiology">
        <title>Methylomarinum rosea sp. nov., a novel halophilic methanotrophic bacterium from the hypersaline Lake Elton.</title>
        <authorList>
            <person name="Suleimanov R.Z."/>
            <person name="Oshkin I.Y."/>
            <person name="Danilova O.V."/>
            <person name="Suzina N.E."/>
            <person name="Dedysh S.N."/>
        </authorList>
    </citation>
    <scope>NUCLEOTIDE SEQUENCE [LARGE SCALE GENOMIC DNA]</scope>
    <source>
        <strain evidence="13 14">Ch1-1</strain>
    </source>
</reference>
<evidence type="ECO:0000256" key="4">
    <source>
        <dbReference type="ARBA" id="ARBA00010763"/>
    </source>
</evidence>
<name>A0AAU7NQ63_9GAMM</name>
<dbReference type="Pfam" id="PF03454">
    <property type="entry name" value="MoeA_C"/>
    <property type="match status" value="1"/>
</dbReference>
<evidence type="ECO:0000259" key="12">
    <source>
        <dbReference type="SMART" id="SM00852"/>
    </source>
</evidence>
<evidence type="ECO:0000256" key="3">
    <source>
        <dbReference type="ARBA" id="ARBA00005046"/>
    </source>
</evidence>
<dbReference type="CDD" id="cd00887">
    <property type="entry name" value="MoeA"/>
    <property type="match status" value="1"/>
</dbReference>
<dbReference type="InterPro" id="IPR036135">
    <property type="entry name" value="MoeA_linker/N_sf"/>
</dbReference>
<dbReference type="Gene3D" id="3.40.980.10">
    <property type="entry name" value="MoaB/Mog-like domain"/>
    <property type="match status" value="1"/>
</dbReference>
<dbReference type="PROSITE" id="PS01079">
    <property type="entry name" value="MOCF_BIOSYNTHESIS_2"/>
    <property type="match status" value="1"/>
</dbReference>
<dbReference type="Pfam" id="PF03453">
    <property type="entry name" value="MoeA_N"/>
    <property type="match status" value="1"/>
</dbReference>
<dbReference type="GO" id="GO:0005829">
    <property type="term" value="C:cytosol"/>
    <property type="evidence" value="ECO:0007669"/>
    <property type="project" value="TreeGrafter"/>
</dbReference>
<dbReference type="Gene3D" id="2.40.340.10">
    <property type="entry name" value="MoeA, C-terminal, domain IV"/>
    <property type="match status" value="1"/>
</dbReference>
<evidence type="ECO:0000256" key="2">
    <source>
        <dbReference type="ARBA" id="ARBA00002901"/>
    </source>
</evidence>
<dbReference type="RefSeq" id="WP_349431126.1">
    <property type="nucleotide sequence ID" value="NZ_CP157743.1"/>
</dbReference>
<dbReference type="NCBIfam" id="TIGR00177">
    <property type="entry name" value="molyb_syn"/>
    <property type="match status" value="1"/>
</dbReference>
<dbReference type="AlphaFoldDB" id="A0AAU7NQ63"/>
<dbReference type="GO" id="GO:0046872">
    <property type="term" value="F:metal ion binding"/>
    <property type="evidence" value="ECO:0007669"/>
    <property type="project" value="UniProtKB-UniRule"/>
</dbReference>
<dbReference type="InterPro" id="IPR036425">
    <property type="entry name" value="MoaB/Mog-like_dom_sf"/>
</dbReference>
<accession>A0AAU7NQ63</accession>
<dbReference type="SMART" id="SM00852">
    <property type="entry name" value="MoCF_biosynth"/>
    <property type="match status" value="1"/>
</dbReference>
<protein>
    <recommendedName>
        <fullName evidence="11">Molybdopterin molybdenumtransferase</fullName>
        <ecNumber evidence="11">2.10.1.1</ecNumber>
    </recommendedName>
</protein>
<dbReference type="PANTHER" id="PTHR10192:SF5">
    <property type="entry name" value="GEPHYRIN"/>
    <property type="match status" value="1"/>
</dbReference>
<dbReference type="InterPro" id="IPR036688">
    <property type="entry name" value="MoeA_C_domain_IV_sf"/>
</dbReference>
<keyword evidence="7 11" id="KW-0479">Metal-binding</keyword>
<dbReference type="EC" id="2.10.1.1" evidence="11"/>
<dbReference type="InterPro" id="IPR008284">
    <property type="entry name" value="MoCF_biosynth_CS"/>
</dbReference>
<gene>
    <name evidence="13" type="primary">glp</name>
    <name evidence="13" type="ORF">Q9L42_012035</name>
</gene>
<proteinExistence type="inferred from homology"/>
<evidence type="ECO:0000256" key="6">
    <source>
        <dbReference type="ARBA" id="ARBA00022679"/>
    </source>
</evidence>
<organism evidence="13 14">
    <name type="scientific">Methylomarinum roseum</name>
    <dbReference type="NCBI Taxonomy" id="3067653"/>
    <lineage>
        <taxon>Bacteria</taxon>
        <taxon>Pseudomonadati</taxon>
        <taxon>Pseudomonadota</taxon>
        <taxon>Gammaproteobacteria</taxon>
        <taxon>Methylococcales</taxon>
        <taxon>Methylococcaceae</taxon>
        <taxon>Methylomarinum</taxon>
    </lineage>
</organism>
<dbReference type="Gene3D" id="2.170.190.11">
    <property type="entry name" value="Molybdopterin biosynthesis moea protein, domain 3"/>
    <property type="match status" value="1"/>
</dbReference>
<dbReference type="FunFam" id="3.40.980.10:FF:000004">
    <property type="entry name" value="Molybdopterin molybdenumtransferase"/>
    <property type="match status" value="1"/>
</dbReference>
<evidence type="ECO:0000256" key="8">
    <source>
        <dbReference type="ARBA" id="ARBA00022842"/>
    </source>
</evidence>
<dbReference type="Proteomes" id="UP001225378">
    <property type="component" value="Chromosome"/>
</dbReference>
<keyword evidence="6 11" id="KW-0808">Transferase</keyword>
<dbReference type="SUPFAM" id="SSF63882">
    <property type="entry name" value="MoeA N-terminal region -like"/>
    <property type="match status" value="1"/>
</dbReference>
<dbReference type="EMBL" id="CP157743">
    <property type="protein sequence ID" value="XBS19097.1"/>
    <property type="molecule type" value="Genomic_DNA"/>
</dbReference>
<dbReference type="GO" id="GO:0006777">
    <property type="term" value="P:Mo-molybdopterin cofactor biosynthetic process"/>
    <property type="evidence" value="ECO:0007669"/>
    <property type="project" value="UniProtKB-UniRule"/>
</dbReference>
<evidence type="ECO:0000256" key="11">
    <source>
        <dbReference type="RuleBase" id="RU365090"/>
    </source>
</evidence>